<evidence type="ECO:0000313" key="2">
    <source>
        <dbReference type="Proteomes" id="UP000233425"/>
    </source>
</evidence>
<evidence type="ECO:0000313" key="1">
    <source>
        <dbReference type="EMBL" id="PKD27049.1"/>
    </source>
</evidence>
<proteinExistence type="predicted"/>
<organism evidence="1 2">
    <name type="scientific">Ruminococcus bromii</name>
    <dbReference type="NCBI Taxonomy" id="40518"/>
    <lineage>
        <taxon>Bacteria</taxon>
        <taxon>Bacillati</taxon>
        <taxon>Bacillota</taxon>
        <taxon>Clostridia</taxon>
        <taxon>Eubacteriales</taxon>
        <taxon>Oscillospiraceae</taxon>
        <taxon>Ruminococcus</taxon>
    </lineage>
</organism>
<protein>
    <submittedName>
        <fullName evidence="1">Uncharacterized protein</fullName>
    </submittedName>
</protein>
<dbReference type="RefSeq" id="WP_015522819.1">
    <property type="nucleotide sequence ID" value="NZ_CABMMZ010000073.1"/>
</dbReference>
<name>A0A2N0UII2_9FIRM</name>
<accession>A0A2N0UII2</accession>
<reference evidence="1" key="1">
    <citation type="journal article" date="2018" name="Environ. Microbiol.">
        <title>Sporulation capability and amylosome conservation among diverse human colonic and rumen isolates of the keystone starch-degrader Ruminococcus bromii.</title>
        <authorList>
            <person name="Mukhopadhya I."/>
            <person name="Morais S."/>
            <person name="Laverde-Gomez J."/>
            <person name="Sheridan P.O."/>
            <person name="Walker A.W."/>
            <person name="Kelly W."/>
            <person name="Klieve A.V."/>
            <person name="Ouwerkerk D."/>
            <person name="Duncan S.H."/>
            <person name="Louis P."/>
            <person name="Koropatkin N."/>
            <person name="Cockburn D."/>
            <person name="Kibler R."/>
            <person name="Cooper P.J."/>
            <person name="Sandoval C."/>
            <person name="Crost E."/>
            <person name="Juge N."/>
            <person name="Bayer E.A."/>
            <person name="Flint H.J."/>
        </authorList>
    </citation>
    <scope>NUCLEOTIDE SEQUENCE [LARGE SCALE GENOMIC DNA]</scope>
    <source>
        <strain evidence="1">ATCC 27255</strain>
    </source>
</reference>
<dbReference type="AlphaFoldDB" id="A0A2N0UII2"/>
<comment type="caution">
    <text evidence="1">The sequence shown here is derived from an EMBL/GenBank/DDBJ whole genome shotgun (WGS) entry which is preliminary data.</text>
</comment>
<gene>
    <name evidence="1" type="ORF">RBATCC27255_01916</name>
</gene>
<keyword evidence="2" id="KW-1185">Reference proteome</keyword>
<dbReference type="Proteomes" id="UP000233425">
    <property type="component" value="Unassembled WGS sequence"/>
</dbReference>
<dbReference type="EMBL" id="NNSR01000073">
    <property type="protein sequence ID" value="PKD27049.1"/>
    <property type="molecule type" value="Genomic_DNA"/>
</dbReference>
<sequence length="215" mass="23947">MLKILNKTRKVSGKMSVPKQIMTTFFALLFGGGMGIVAKFLDLNRLPSFLDWLDLSNFLGRTAPWIFIAVCLAVFSKSPLKAGINVFAFFVGMLIGYYVWTSVFAGFYPDIPYLMRWLILAVVSPFLAFLIWYARGRGALAIGISSVLIAIFCCFAFNLNFADFRILYFPEFILWLASIGILFKDVKQSAFSLLISIPVALSLEYTGLLGIIGIG</sequence>